<dbReference type="CDD" id="cd00130">
    <property type="entry name" value="PAS"/>
    <property type="match status" value="3"/>
</dbReference>
<dbReference type="PROSITE" id="PS50113">
    <property type="entry name" value="PAC"/>
    <property type="match status" value="3"/>
</dbReference>
<evidence type="ECO:0000256" key="6">
    <source>
        <dbReference type="ARBA" id="ARBA00022679"/>
    </source>
</evidence>
<dbReference type="Pfam" id="PF13185">
    <property type="entry name" value="GAF_2"/>
    <property type="match status" value="1"/>
</dbReference>
<name>A0A653A4I2_UNCDX</name>
<dbReference type="Pfam" id="PF00072">
    <property type="entry name" value="Response_reg"/>
    <property type="match status" value="2"/>
</dbReference>
<evidence type="ECO:0000256" key="4">
    <source>
        <dbReference type="ARBA" id="ARBA00022475"/>
    </source>
</evidence>
<feature type="region of interest" description="Disordered" evidence="16">
    <location>
        <begin position="1238"/>
        <end position="1260"/>
    </location>
</feature>
<dbReference type="FunFam" id="3.30.565.10:FF:000010">
    <property type="entry name" value="Sensor histidine kinase RcsC"/>
    <property type="match status" value="1"/>
</dbReference>
<protein>
    <recommendedName>
        <fullName evidence="3">histidine kinase</fullName>
        <ecNumber evidence="3">2.7.13.3</ecNumber>
    </recommendedName>
</protein>
<dbReference type="CDD" id="cd16922">
    <property type="entry name" value="HATPase_EvgS-ArcB-TorS-like"/>
    <property type="match status" value="1"/>
</dbReference>
<keyword evidence="6 22" id="KW-0808">Transferase</keyword>
<dbReference type="CDD" id="cd17546">
    <property type="entry name" value="REC_hyHK_CKI1_RcsC-like"/>
    <property type="match status" value="2"/>
</dbReference>
<dbReference type="Gene3D" id="1.20.120.160">
    <property type="entry name" value="HPT domain"/>
    <property type="match status" value="1"/>
</dbReference>
<keyword evidence="4" id="KW-1003">Cell membrane</keyword>
<dbReference type="SMART" id="SM00091">
    <property type="entry name" value="PAS"/>
    <property type="match status" value="4"/>
</dbReference>
<dbReference type="InterPro" id="IPR001610">
    <property type="entry name" value="PAC"/>
</dbReference>
<keyword evidence="7" id="KW-0812">Transmembrane</keyword>
<dbReference type="InterPro" id="IPR029016">
    <property type="entry name" value="GAF-like_dom_sf"/>
</dbReference>
<dbReference type="PROSITE" id="PS50112">
    <property type="entry name" value="PAS"/>
    <property type="match status" value="3"/>
</dbReference>
<keyword evidence="5 15" id="KW-0597">Phosphoprotein</keyword>
<dbReference type="InterPro" id="IPR000700">
    <property type="entry name" value="PAS-assoc_C"/>
</dbReference>
<evidence type="ECO:0000256" key="15">
    <source>
        <dbReference type="PROSITE-ProRule" id="PRU00169"/>
    </source>
</evidence>
<feature type="modified residue" description="Phosphohistidine" evidence="14">
    <location>
        <position position="1314"/>
    </location>
</feature>
<evidence type="ECO:0000256" key="12">
    <source>
        <dbReference type="ARBA" id="ARBA00023012"/>
    </source>
</evidence>
<evidence type="ECO:0000313" key="22">
    <source>
        <dbReference type="EMBL" id="VBB42976.1"/>
    </source>
</evidence>
<dbReference type="InterPro" id="IPR003594">
    <property type="entry name" value="HATPase_dom"/>
</dbReference>
<accession>A0A653A4I2</accession>
<evidence type="ECO:0000259" key="19">
    <source>
        <dbReference type="PROSITE" id="PS50112"/>
    </source>
</evidence>
<dbReference type="GO" id="GO:0000155">
    <property type="term" value="F:phosphorelay sensor kinase activity"/>
    <property type="evidence" value="ECO:0007669"/>
    <property type="project" value="InterPro"/>
</dbReference>
<dbReference type="SMART" id="SM00448">
    <property type="entry name" value="REC"/>
    <property type="match status" value="2"/>
</dbReference>
<dbReference type="EC" id="2.7.13.3" evidence="3"/>
<feature type="domain" description="Response regulatory" evidence="18">
    <location>
        <begin position="961"/>
        <end position="1082"/>
    </location>
</feature>
<comment type="subcellular location">
    <subcellularLocation>
        <location evidence="2">Cell membrane</location>
        <topology evidence="2">Multi-pass membrane protein</topology>
    </subcellularLocation>
</comment>
<dbReference type="InterPro" id="IPR013655">
    <property type="entry name" value="PAS_fold_3"/>
</dbReference>
<dbReference type="PRINTS" id="PR00344">
    <property type="entry name" value="BCTRLSENSOR"/>
</dbReference>
<organism evidence="22">
    <name type="scientific">Uncultured Desulfatiglans sp</name>
    <dbReference type="NCBI Taxonomy" id="1748965"/>
    <lineage>
        <taxon>Bacteria</taxon>
        <taxon>Pseudomonadati</taxon>
        <taxon>Thermodesulfobacteriota</taxon>
        <taxon>Desulfobacteria</taxon>
        <taxon>Desulfatiglandales</taxon>
        <taxon>Desulfatiglandaceae</taxon>
        <taxon>Desulfatiglans</taxon>
        <taxon>environmental samples</taxon>
    </lineage>
</organism>
<dbReference type="Pfam" id="PF00512">
    <property type="entry name" value="HisKA"/>
    <property type="match status" value="1"/>
</dbReference>
<evidence type="ECO:0000256" key="13">
    <source>
        <dbReference type="ARBA" id="ARBA00023136"/>
    </source>
</evidence>
<dbReference type="InterPro" id="IPR005467">
    <property type="entry name" value="His_kinase_dom"/>
</dbReference>
<feature type="domain" description="PAS" evidence="19">
    <location>
        <begin position="435"/>
        <end position="505"/>
    </location>
</feature>
<dbReference type="Gene3D" id="1.10.287.130">
    <property type="match status" value="1"/>
</dbReference>
<proteinExistence type="predicted"/>
<evidence type="ECO:0000259" key="18">
    <source>
        <dbReference type="PROSITE" id="PS50110"/>
    </source>
</evidence>
<dbReference type="EMBL" id="UPXX01000018">
    <property type="protein sequence ID" value="VBB42976.1"/>
    <property type="molecule type" value="Genomic_DNA"/>
</dbReference>
<dbReference type="InterPro" id="IPR000014">
    <property type="entry name" value="PAS"/>
</dbReference>
<evidence type="ECO:0000256" key="8">
    <source>
        <dbReference type="ARBA" id="ARBA00022741"/>
    </source>
</evidence>
<dbReference type="PROSITE" id="PS50110">
    <property type="entry name" value="RESPONSE_REGULATORY"/>
    <property type="match status" value="2"/>
</dbReference>
<dbReference type="InterPro" id="IPR013656">
    <property type="entry name" value="PAS_4"/>
</dbReference>
<dbReference type="InterPro" id="IPR008207">
    <property type="entry name" value="Sig_transdc_His_kin_Hpt_dom"/>
</dbReference>
<dbReference type="InterPro" id="IPR004358">
    <property type="entry name" value="Sig_transdc_His_kin-like_C"/>
</dbReference>
<evidence type="ECO:0000259" key="17">
    <source>
        <dbReference type="PROSITE" id="PS50109"/>
    </source>
</evidence>
<feature type="domain" description="PAC" evidence="20">
    <location>
        <begin position="637"/>
        <end position="689"/>
    </location>
</feature>
<dbReference type="Pfam" id="PF01627">
    <property type="entry name" value="Hpt"/>
    <property type="match status" value="1"/>
</dbReference>
<dbReference type="SUPFAM" id="SSF52172">
    <property type="entry name" value="CheY-like"/>
    <property type="match status" value="2"/>
</dbReference>
<dbReference type="SUPFAM" id="SSF47384">
    <property type="entry name" value="Homodimeric domain of signal transducing histidine kinase"/>
    <property type="match status" value="1"/>
</dbReference>
<dbReference type="SMART" id="SM00388">
    <property type="entry name" value="HisKA"/>
    <property type="match status" value="1"/>
</dbReference>
<dbReference type="Gene3D" id="3.30.565.10">
    <property type="entry name" value="Histidine kinase-like ATPase, C-terminal domain"/>
    <property type="match status" value="1"/>
</dbReference>
<evidence type="ECO:0000256" key="16">
    <source>
        <dbReference type="SAM" id="MobiDB-lite"/>
    </source>
</evidence>
<dbReference type="NCBIfam" id="TIGR00229">
    <property type="entry name" value="sensory_box"/>
    <property type="match status" value="3"/>
</dbReference>
<keyword evidence="13" id="KW-0472">Membrane</keyword>
<dbReference type="InterPro" id="IPR035965">
    <property type="entry name" value="PAS-like_dom_sf"/>
</dbReference>
<keyword evidence="11" id="KW-1133">Transmembrane helix</keyword>
<dbReference type="Gene3D" id="3.40.50.2300">
    <property type="match status" value="2"/>
</dbReference>
<dbReference type="Pfam" id="PF08447">
    <property type="entry name" value="PAS_3"/>
    <property type="match status" value="2"/>
</dbReference>
<dbReference type="SMART" id="SM00086">
    <property type="entry name" value="PAC"/>
    <property type="match status" value="4"/>
</dbReference>
<dbReference type="InterPro" id="IPR036097">
    <property type="entry name" value="HisK_dim/P_sf"/>
</dbReference>
<evidence type="ECO:0000256" key="1">
    <source>
        <dbReference type="ARBA" id="ARBA00000085"/>
    </source>
</evidence>
<dbReference type="InterPro" id="IPR001789">
    <property type="entry name" value="Sig_transdc_resp-reg_receiver"/>
</dbReference>
<comment type="catalytic activity">
    <reaction evidence="1">
        <text>ATP + protein L-histidine = ADP + protein N-phospho-L-histidine.</text>
        <dbReference type="EC" id="2.7.13.3"/>
    </reaction>
</comment>
<dbReference type="PANTHER" id="PTHR45339:SF1">
    <property type="entry name" value="HYBRID SIGNAL TRANSDUCTION HISTIDINE KINASE J"/>
    <property type="match status" value="1"/>
</dbReference>
<dbReference type="Gene3D" id="3.30.450.40">
    <property type="match status" value="1"/>
</dbReference>
<dbReference type="Pfam" id="PF02518">
    <property type="entry name" value="HATPase_c"/>
    <property type="match status" value="1"/>
</dbReference>
<dbReference type="PROSITE" id="PS50894">
    <property type="entry name" value="HPT"/>
    <property type="match status" value="1"/>
</dbReference>
<feature type="domain" description="PAS" evidence="19">
    <location>
        <begin position="9"/>
        <end position="82"/>
    </location>
</feature>
<dbReference type="PROSITE" id="PS50109">
    <property type="entry name" value="HIS_KIN"/>
    <property type="match status" value="1"/>
</dbReference>
<gene>
    <name evidence="22" type="ORF">TRIP_B250093</name>
</gene>
<keyword evidence="9 22" id="KW-0418">Kinase</keyword>
<keyword evidence="10" id="KW-0067">ATP-binding</keyword>
<dbReference type="Pfam" id="PF08448">
    <property type="entry name" value="PAS_4"/>
    <property type="match status" value="2"/>
</dbReference>
<keyword evidence="8" id="KW-0547">Nucleotide-binding</keyword>
<dbReference type="InterPro" id="IPR011006">
    <property type="entry name" value="CheY-like_superfamily"/>
</dbReference>
<feature type="domain" description="Histidine kinase" evidence="17">
    <location>
        <begin position="721"/>
        <end position="942"/>
    </location>
</feature>
<feature type="domain" description="HPt" evidence="21">
    <location>
        <begin position="1275"/>
        <end position="1372"/>
    </location>
</feature>
<dbReference type="CDD" id="cd00088">
    <property type="entry name" value="HPT"/>
    <property type="match status" value="1"/>
</dbReference>
<dbReference type="GO" id="GO:0005886">
    <property type="term" value="C:plasma membrane"/>
    <property type="evidence" value="ECO:0007669"/>
    <property type="project" value="UniProtKB-SubCell"/>
</dbReference>
<feature type="modified residue" description="4-aspartylphosphate" evidence="15">
    <location>
        <position position="1015"/>
    </location>
</feature>
<dbReference type="SUPFAM" id="SSF55874">
    <property type="entry name" value="ATPase domain of HSP90 chaperone/DNA topoisomerase II/histidine kinase"/>
    <property type="match status" value="1"/>
</dbReference>
<dbReference type="SMART" id="SM00065">
    <property type="entry name" value="GAF"/>
    <property type="match status" value="1"/>
</dbReference>
<evidence type="ECO:0000256" key="2">
    <source>
        <dbReference type="ARBA" id="ARBA00004651"/>
    </source>
</evidence>
<feature type="modified residue" description="4-aspartylphosphate" evidence="15">
    <location>
        <position position="1163"/>
    </location>
</feature>
<dbReference type="SMART" id="SM00387">
    <property type="entry name" value="HATPase_c"/>
    <property type="match status" value="1"/>
</dbReference>
<dbReference type="InterPro" id="IPR036890">
    <property type="entry name" value="HATPase_C_sf"/>
</dbReference>
<dbReference type="Gene3D" id="3.30.450.20">
    <property type="entry name" value="PAS domain"/>
    <property type="match status" value="4"/>
</dbReference>
<keyword evidence="12" id="KW-0902">Two-component regulatory system</keyword>
<feature type="domain" description="Response regulatory" evidence="18">
    <location>
        <begin position="1114"/>
        <end position="1233"/>
    </location>
</feature>
<sequence length="1372" mass="152944">MQGMKMQKNEGFLSDALLSMGYGVIVCDREGRVASLNALAESLTGWPAARAAGCPASEVFRIVDPDTLAPVDDPVARVMRGDAVREWSGRHVLVSREGRECRISGSCAAVCEGEGVITGAVLIFRDTTDEYEHRKEAQENGRFLRAAIDALSHPFAVIDPENYRIEMANQAYGGWTVVGKTCYAVSHHRESPCSGKDHVCPVDAVRRTLHPATTRHTHYDGLGEVRQVEIHAHPVFDEQGRLMRIVEYSLDITGRQIADEQLRRSEIRLKSLVRILEDPSDTVQEFLDHALHEVVHLTESKIGYIYFYHEDRRQFVLNTWSKDVMQECSVADPKTVYDLDRTGIWGEAVRQRRPILVNDFQAENPLKRGYPPGHVHIEKFLTIPIFRGDQIIAVVGVANKAADYDESDAVQLKLLMDAVWKSIDVKLAEEALRESEEKYRLLVNHSSDLIWSLTPEGVFTYASPSWLKITGYDPADVIGKSFRSFVHLQDIQICAEYLSQVIEGKTALPHPEYRVRHADGSWHWHSAAGSLVTDENGAFKSFVGVSRDITERKNVEQALLESEKRFNKLAEQSRTVTWEVDAEGLYTYVSPLTENILGYKPEELVGKKYFYDICLPADREKVKEFGLRVMRRRESLTNFENRLVTKDGRPFWVMRSGMTLVGAEGEVLGFRGSDTDIDERMQYERKLLKANRQFEEATARANEMAMHAETANRAKSEFLANMSHEIRTPLNGIIGMTGLLQDTELTEEQQRYAEVVRESGESLLTLINDILDFSKIEANKLELEEVDFNLVGLLDDLAANLAVRAHEKGLELLCSWEEKVPKMLRGDPGRLRQIITNLAGNAIKFTSRGEVSIRVSVDSESDEETTLCFTVRDTGIGIPEDKLDVIFQKFSQVDASTTRLYGGSGLGLAIAKQLVEKMGGRIGVNSREGKGSEFWFTVDLRKQPEEVQQEPPVYSDLRGIRVLVVDDNTTGREILTGRLTSWGMRPEESKDGPAAMEALFQAKEEGDPFRLAVIDMQMPGLDGETLGKMILADERLADTRLVMLTSLGSRGDARRFAKAGFAAYLTKPVRNEELQVALSLSLMERLGASVKHRPITTRHSAREALMIFGDRPVRILLAEDNTTNRQVALGILKKLGLKADAVANGAEAIDALERVHYDLVLMDVQMPVLDGLEATRAIRSSRNLAGPNTVPIIAMTAHAMAGDRERCLAAGMNDYVAKPVGHFALAEVLEKWLADDASRRAKTPSGEEAKEAGKSSSSEMSVWDRSGLLDRLMGDHDLMEEIAEAFLLDVPQQIQHLGTLLESRDGPGAERAAHTIKGAAASVGAEAIRHEAMEIEKSAGRGDVDAARSRLPVLEDRLRETKAVMEGFLSER</sequence>
<dbReference type="CDD" id="cd00082">
    <property type="entry name" value="HisKA"/>
    <property type="match status" value="1"/>
</dbReference>
<dbReference type="GO" id="GO:0005524">
    <property type="term" value="F:ATP binding"/>
    <property type="evidence" value="ECO:0007669"/>
    <property type="project" value="UniProtKB-KW"/>
</dbReference>
<feature type="domain" description="PAC" evidence="20">
    <location>
        <begin position="509"/>
        <end position="561"/>
    </location>
</feature>
<dbReference type="SUPFAM" id="SSF55785">
    <property type="entry name" value="PYP-like sensor domain (PAS domain)"/>
    <property type="match status" value="4"/>
</dbReference>
<dbReference type="InterPro" id="IPR003018">
    <property type="entry name" value="GAF"/>
</dbReference>
<feature type="compositionally biased region" description="Basic and acidic residues" evidence="16">
    <location>
        <begin position="1238"/>
        <end position="1253"/>
    </location>
</feature>
<feature type="domain" description="PAS" evidence="19">
    <location>
        <begin position="562"/>
        <end position="633"/>
    </location>
</feature>
<evidence type="ECO:0000259" key="21">
    <source>
        <dbReference type="PROSITE" id="PS50894"/>
    </source>
</evidence>
<dbReference type="SUPFAM" id="SSF55781">
    <property type="entry name" value="GAF domain-like"/>
    <property type="match status" value="1"/>
</dbReference>
<evidence type="ECO:0000256" key="14">
    <source>
        <dbReference type="PROSITE-ProRule" id="PRU00110"/>
    </source>
</evidence>
<dbReference type="SMART" id="SM00073">
    <property type="entry name" value="HPT"/>
    <property type="match status" value="1"/>
</dbReference>
<reference evidence="22" key="1">
    <citation type="submission" date="2018-07" db="EMBL/GenBank/DDBJ databases">
        <authorList>
            <consortium name="Genoscope - CEA"/>
            <person name="William W."/>
        </authorList>
    </citation>
    <scope>NUCLEOTIDE SEQUENCE</scope>
    <source>
        <strain evidence="22">IK1</strain>
    </source>
</reference>
<dbReference type="FunFam" id="1.10.287.130:FF:000003">
    <property type="entry name" value="Histidine kinase"/>
    <property type="match status" value="1"/>
</dbReference>
<evidence type="ECO:0000256" key="9">
    <source>
        <dbReference type="ARBA" id="ARBA00022777"/>
    </source>
</evidence>
<evidence type="ECO:0000256" key="10">
    <source>
        <dbReference type="ARBA" id="ARBA00022840"/>
    </source>
</evidence>
<dbReference type="InterPro" id="IPR003661">
    <property type="entry name" value="HisK_dim/P_dom"/>
</dbReference>
<feature type="domain" description="PAC" evidence="20">
    <location>
        <begin position="210"/>
        <end position="264"/>
    </location>
</feature>
<evidence type="ECO:0000256" key="5">
    <source>
        <dbReference type="ARBA" id="ARBA00022553"/>
    </source>
</evidence>
<evidence type="ECO:0000256" key="3">
    <source>
        <dbReference type="ARBA" id="ARBA00012438"/>
    </source>
</evidence>
<dbReference type="SUPFAM" id="SSF47226">
    <property type="entry name" value="Histidine-containing phosphotransfer domain, HPT domain"/>
    <property type="match status" value="1"/>
</dbReference>
<evidence type="ECO:0000256" key="11">
    <source>
        <dbReference type="ARBA" id="ARBA00022989"/>
    </source>
</evidence>
<evidence type="ECO:0000259" key="20">
    <source>
        <dbReference type="PROSITE" id="PS50113"/>
    </source>
</evidence>
<evidence type="ECO:0000256" key="7">
    <source>
        <dbReference type="ARBA" id="ARBA00022692"/>
    </source>
</evidence>
<dbReference type="InterPro" id="IPR036641">
    <property type="entry name" value="HPT_dom_sf"/>
</dbReference>
<dbReference type="PANTHER" id="PTHR45339">
    <property type="entry name" value="HYBRID SIGNAL TRANSDUCTION HISTIDINE KINASE J"/>
    <property type="match status" value="1"/>
</dbReference>